<keyword evidence="2" id="KW-1133">Transmembrane helix</keyword>
<dbReference type="InterPro" id="IPR021834">
    <property type="entry name" value="DUF3426"/>
</dbReference>
<evidence type="ECO:0000313" key="3">
    <source>
        <dbReference type="EMBL" id="MCS0588555.1"/>
    </source>
</evidence>
<keyword evidence="4" id="KW-1185">Reference proteome</keyword>
<evidence type="ECO:0000256" key="2">
    <source>
        <dbReference type="SAM" id="Phobius"/>
    </source>
</evidence>
<feature type="region of interest" description="Disordered" evidence="1">
    <location>
        <begin position="182"/>
        <end position="209"/>
    </location>
</feature>
<reference evidence="3 4" key="1">
    <citation type="submission" date="2022-08" db="EMBL/GenBank/DDBJ databases">
        <title>Reclassification of Massilia species as members of the genera Telluria, Duganella, Pseudoduganella, Mokoshia gen. nov. and Zemynaea gen. nov. using orthogonal and non-orthogonal genome-based approaches.</title>
        <authorList>
            <person name="Bowman J.P."/>
        </authorList>
    </citation>
    <scope>NUCLEOTIDE SEQUENCE [LARGE SCALE GENOMIC DNA]</scope>
    <source>
        <strain evidence="3 4">LMG 28164</strain>
    </source>
</reference>
<comment type="caution">
    <text evidence="3">The sequence shown here is derived from an EMBL/GenBank/DDBJ whole genome shotgun (WGS) entry which is preliminary data.</text>
</comment>
<gene>
    <name evidence="3" type="ORF">NX782_05005</name>
</gene>
<dbReference type="EMBL" id="JANUGX010000004">
    <property type="protein sequence ID" value="MCS0588555.1"/>
    <property type="molecule type" value="Genomic_DNA"/>
</dbReference>
<feature type="compositionally biased region" description="Low complexity" evidence="1">
    <location>
        <begin position="103"/>
        <end position="121"/>
    </location>
</feature>
<feature type="transmembrane region" description="Helical" evidence="2">
    <location>
        <begin position="250"/>
        <end position="269"/>
    </location>
</feature>
<keyword evidence="2" id="KW-0472">Membrane</keyword>
<sequence>MASQVDADVPAADAVADAVVVDAAAADAAMADTVPPAPEPEFAPAPVAEADLPPMHEAPQEAEAIVAEPLPEPVPEPEPVSEPEPEAVPVPEPVSAPEPKPAPADTAPVPAAPPASAYAPPGRIEPSFDLPVDEELVAQPLPDDTHAYHDEAPAAMNAAVSTGTSTGVDDIPLPLRASAASNDTLAPAAPPPAPKSARAKAVEARSRRTKLTPTRIEAPKLRVPVSAEADEPEFVKRSRKQEQSGRARRLLMIAGAVLLALLLAAQFVADFRNVLAARYPGARPVLNAGCAVLGCRIGLPMQIENLTIETGELSTLGVDTYSLNTLLRNQGSLVQAWPSIQLELTDANDKPLLRRVFSPAEYLPQGVPAAAGFAAHAEQPVRLNFALTGLKPSGYHMIVFYP</sequence>
<organism evidence="3 4">
    <name type="scientific">Massilia norwichensis</name>
    <dbReference type="NCBI Taxonomy" id="1442366"/>
    <lineage>
        <taxon>Bacteria</taxon>
        <taxon>Pseudomonadati</taxon>
        <taxon>Pseudomonadota</taxon>
        <taxon>Betaproteobacteria</taxon>
        <taxon>Burkholderiales</taxon>
        <taxon>Oxalobacteraceae</taxon>
        <taxon>Telluria group</taxon>
        <taxon>Massilia</taxon>
    </lineage>
</organism>
<name>A0ABT2A3Z3_9BURK</name>
<feature type="region of interest" description="Disordered" evidence="1">
    <location>
        <begin position="31"/>
        <end position="128"/>
    </location>
</feature>
<proteinExistence type="predicted"/>
<dbReference type="RefSeq" id="WP_258844472.1">
    <property type="nucleotide sequence ID" value="NZ_JANUGX010000004.1"/>
</dbReference>
<accession>A0ABT2A3Z3</accession>
<dbReference type="Pfam" id="PF11906">
    <property type="entry name" value="DUF3426"/>
    <property type="match status" value="1"/>
</dbReference>
<evidence type="ECO:0000313" key="4">
    <source>
        <dbReference type="Proteomes" id="UP001205560"/>
    </source>
</evidence>
<dbReference type="Proteomes" id="UP001205560">
    <property type="component" value="Unassembled WGS sequence"/>
</dbReference>
<protein>
    <submittedName>
        <fullName evidence="3">DUF3426 domain-containing protein</fullName>
    </submittedName>
</protein>
<keyword evidence="2" id="KW-0812">Transmembrane</keyword>
<feature type="compositionally biased region" description="Pro residues" evidence="1">
    <location>
        <begin position="86"/>
        <end position="102"/>
    </location>
</feature>
<evidence type="ECO:0000256" key="1">
    <source>
        <dbReference type="SAM" id="MobiDB-lite"/>
    </source>
</evidence>